<organism evidence="2 3">
    <name type="scientific">Megamonas hypermegale</name>
    <dbReference type="NCBI Taxonomy" id="158847"/>
    <lineage>
        <taxon>Bacteria</taxon>
        <taxon>Bacillati</taxon>
        <taxon>Bacillota</taxon>
        <taxon>Negativicutes</taxon>
        <taxon>Selenomonadales</taxon>
        <taxon>Selenomonadaceae</taxon>
        <taxon>Megamonas</taxon>
    </lineage>
</organism>
<comment type="caution">
    <text evidence="2">The sequence shown here is derived from an EMBL/GenBank/DDBJ whole genome shotgun (WGS) entry which is preliminary data.</text>
</comment>
<dbReference type="InterPro" id="IPR035681">
    <property type="entry name" value="ComA-like_MBL"/>
</dbReference>
<dbReference type="Proteomes" id="UP000780768">
    <property type="component" value="Unassembled WGS sequence"/>
</dbReference>
<reference evidence="2" key="2">
    <citation type="submission" date="2021-09" db="EMBL/GenBank/DDBJ databases">
        <authorList>
            <person name="Gilroy R."/>
        </authorList>
    </citation>
    <scope>NUCLEOTIDE SEQUENCE</scope>
    <source>
        <strain evidence="2">7318</strain>
    </source>
</reference>
<dbReference type="PANTHER" id="PTHR30619">
    <property type="entry name" value="DNA INTERNALIZATION/COMPETENCE PROTEIN COMEC/REC2"/>
    <property type="match status" value="1"/>
</dbReference>
<dbReference type="SUPFAM" id="SSF56281">
    <property type="entry name" value="Metallo-hydrolase/oxidoreductase"/>
    <property type="match status" value="1"/>
</dbReference>
<sequence>MLIILTMVCAGCAKNDAADKTAATSGGEVKIEVLDIGQGDASLIYTKDEIVMIDTGDIDERDRLVKLLKERDIKTIDKLIITHPHADHIGGAYAVFKNFKVKEVYDNGDTTTTKTYQTYLKNIKQQNIAYHQLKAGDSVDFGGGVSFKVFSPTEKMLQSDDDLNNNSLVGQLRYNDFTMLFTGDSEREAEQNMTKSYGNELQSDVLKSPHHGSRTSSSDNYLKAVKAKDVIISLAADNEYGHPHKQTLDRYKKYDMNVYRTDKDGTVTILTDGSDNYTIQKEK</sequence>
<dbReference type="InterPro" id="IPR052159">
    <property type="entry name" value="Competence_DNA_uptake"/>
</dbReference>
<evidence type="ECO:0000313" key="3">
    <source>
        <dbReference type="Proteomes" id="UP000780768"/>
    </source>
</evidence>
<protein>
    <submittedName>
        <fullName evidence="2">MBL fold metallo-hydrolase</fullName>
    </submittedName>
</protein>
<dbReference type="EMBL" id="DYVR01000135">
    <property type="protein sequence ID" value="HJF85001.1"/>
    <property type="molecule type" value="Genomic_DNA"/>
</dbReference>
<evidence type="ECO:0000259" key="1">
    <source>
        <dbReference type="SMART" id="SM00849"/>
    </source>
</evidence>
<feature type="domain" description="Metallo-beta-lactamase" evidence="1">
    <location>
        <begin position="38"/>
        <end position="234"/>
    </location>
</feature>
<reference evidence="2" key="1">
    <citation type="journal article" date="2021" name="PeerJ">
        <title>Extensive microbial diversity within the chicken gut microbiome revealed by metagenomics and culture.</title>
        <authorList>
            <person name="Gilroy R."/>
            <person name="Ravi A."/>
            <person name="Getino M."/>
            <person name="Pursley I."/>
            <person name="Horton D.L."/>
            <person name="Alikhan N.F."/>
            <person name="Baker D."/>
            <person name="Gharbi K."/>
            <person name="Hall N."/>
            <person name="Watson M."/>
            <person name="Adriaenssens E.M."/>
            <person name="Foster-Nyarko E."/>
            <person name="Jarju S."/>
            <person name="Secka A."/>
            <person name="Antonio M."/>
            <person name="Oren A."/>
            <person name="Chaudhuri R.R."/>
            <person name="La Ragione R."/>
            <person name="Hildebrand F."/>
            <person name="Pallen M.J."/>
        </authorList>
    </citation>
    <scope>NUCLEOTIDE SEQUENCE</scope>
    <source>
        <strain evidence="2">7318</strain>
    </source>
</reference>
<gene>
    <name evidence="2" type="ORF">K8V65_05010</name>
</gene>
<proteinExistence type="predicted"/>
<dbReference type="AlphaFoldDB" id="A0A921HQ96"/>
<dbReference type="InterPro" id="IPR001279">
    <property type="entry name" value="Metallo-B-lactamas"/>
</dbReference>
<dbReference type="CDD" id="cd07731">
    <property type="entry name" value="ComA-like_MBL-fold"/>
    <property type="match status" value="1"/>
</dbReference>
<dbReference type="InterPro" id="IPR036866">
    <property type="entry name" value="RibonucZ/Hydroxyglut_hydro"/>
</dbReference>
<dbReference type="SMART" id="SM00849">
    <property type="entry name" value="Lactamase_B"/>
    <property type="match status" value="1"/>
</dbReference>
<dbReference type="Gene3D" id="3.60.15.10">
    <property type="entry name" value="Ribonuclease Z/Hydroxyacylglutathione hydrolase-like"/>
    <property type="match status" value="1"/>
</dbReference>
<dbReference type="Pfam" id="PF00753">
    <property type="entry name" value="Lactamase_B"/>
    <property type="match status" value="1"/>
</dbReference>
<evidence type="ECO:0000313" key="2">
    <source>
        <dbReference type="EMBL" id="HJF85001.1"/>
    </source>
</evidence>
<name>A0A921HQ96_9FIRM</name>
<accession>A0A921HQ96</accession>
<dbReference type="PANTHER" id="PTHR30619:SF7">
    <property type="entry name" value="BETA-LACTAMASE DOMAIN PROTEIN"/>
    <property type="match status" value="1"/>
</dbReference>